<evidence type="ECO:0000313" key="2">
    <source>
        <dbReference type="EMBL" id="AUF69989.1"/>
    </source>
</evidence>
<protein>
    <submittedName>
        <fullName evidence="2">ATP synthase F0 subunit 8</fullName>
    </submittedName>
</protein>
<keyword evidence="1" id="KW-0472">Membrane</keyword>
<geneLocation type="mitochondrion" evidence="2"/>
<dbReference type="AlphaFoldDB" id="A0A2U7Q8R3"/>
<keyword evidence="1" id="KW-1133">Transmembrane helix</keyword>
<organism evidence="2">
    <name type="scientific">Lampsilis powellii</name>
    <dbReference type="NCBI Taxonomy" id="106594"/>
    <lineage>
        <taxon>Eukaryota</taxon>
        <taxon>Metazoa</taxon>
        <taxon>Spiralia</taxon>
        <taxon>Lophotrochozoa</taxon>
        <taxon>Mollusca</taxon>
        <taxon>Bivalvia</taxon>
        <taxon>Autobranchia</taxon>
        <taxon>Heteroconchia</taxon>
        <taxon>Palaeoheterodonta</taxon>
        <taxon>Unionida</taxon>
        <taxon>Unionoidea</taxon>
        <taxon>Unionidae</taxon>
        <taxon>Ambleminae</taxon>
        <taxon>Lampsilini</taxon>
        <taxon>Lampsilis</taxon>
    </lineage>
</organism>
<dbReference type="RefSeq" id="YP_009485296.1">
    <property type="nucleotide sequence ID" value="NC_037720.1"/>
</dbReference>
<proteinExistence type="predicted"/>
<gene>
    <name evidence="2" type="primary">atp8</name>
</gene>
<sequence>MPQLSPMSWVLVFGVLLACVILFMVIVWWGVVAEYKIVHKSKIGSTVVGVSGFVLSWGFNKKFGSSKQDKLS</sequence>
<keyword evidence="2" id="KW-0496">Mitochondrion</keyword>
<evidence type="ECO:0000256" key="1">
    <source>
        <dbReference type="SAM" id="Phobius"/>
    </source>
</evidence>
<reference evidence="2" key="1">
    <citation type="journal article" date="2018" name="PeerJ">
        <title>Evaluating the utility of the female-specific mitochondrial f-orf gene for population genetic, phylogeographic and systematic studies in freshwater mussels (Bivalvia: Unionida).</title>
        <authorList>
            <person name="Robicheau B.M."/>
            <person name="Chase E.E."/>
            <person name="Hoeh W.R."/>
            <person name="Harris J.L."/>
            <person name="Stewart D.T."/>
            <person name="Breton S."/>
        </authorList>
    </citation>
    <scope>NUCLEOTIDE SEQUENCE</scope>
    <source>
        <strain evidence="2">H2610</strain>
    </source>
</reference>
<name>A0A2U7Q8R3_9BIVA</name>
<keyword evidence="1" id="KW-0812">Transmembrane</keyword>
<accession>A0A2U7Q8R3</accession>
<dbReference type="EMBL" id="MF326971">
    <property type="protein sequence ID" value="AUF69989.1"/>
    <property type="molecule type" value="Genomic_DNA"/>
</dbReference>
<dbReference type="GeneID" id="36936950"/>
<feature type="transmembrane region" description="Helical" evidence="1">
    <location>
        <begin position="7"/>
        <end position="31"/>
    </location>
</feature>